<feature type="region of interest" description="Disordered" evidence="1">
    <location>
        <begin position="1"/>
        <end position="64"/>
    </location>
</feature>
<evidence type="ECO:0000313" key="2">
    <source>
        <dbReference type="EMBL" id="KZP25246.1"/>
    </source>
</evidence>
<organism evidence="2">
    <name type="scientific">Athelia psychrophila</name>
    <dbReference type="NCBI Taxonomy" id="1759441"/>
    <lineage>
        <taxon>Eukaryota</taxon>
        <taxon>Fungi</taxon>
        <taxon>Dikarya</taxon>
        <taxon>Basidiomycota</taxon>
        <taxon>Agaricomycotina</taxon>
        <taxon>Agaricomycetes</taxon>
        <taxon>Agaricomycetidae</taxon>
        <taxon>Atheliales</taxon>
        <taxon>Atheliaceae</taxon>
        <taxon>Athelia</taxon>
    </lineage>
</organism>
<feature type="compositionally biased region" description="Basic and acidic residues" evidence="1">
    <location>
        <begin position="55"/>
        <end position="64"/>
    </location>
</feature>
<reference evidence="2" key="1">
    <citation type="journal article" date="2016" name="Mol. Biol. Evol.">
        <title>Comparative Genomics of Early-Diverging Mushroom-Forming Fungi Provides Insights into the Origins of Lignocellulose Decay Capabilities.</title>
        <authorList>
            <person name="Nagy L.G."/>
            <person name="Riley R."/>
            <person name="Tritt A."/>
            <person name="Adam C."/>
            <person name="Daum C."/>
            <person name="Floudas D."/>
            <person name="Sun H."/>
            <person name="Yadav J.S."/>
            <person name="Pangilinan J."/>
            <person name="Larsson K.H."/>
            <person name="Matsuura K."/>
            <person name="Barry K."/>
            <person name="Labutti K."/>
            <person name="Kuo R."/>
            <person name="Ohm R.A."/>
            <person name="Bhattacharya S.S."/>
            <person name="Shirouzu T."/>
            <person name="Yoshinaga Y."/>
            <person name="Martin F.M."/>
            <person name="Grigoriev I.V."/>
            <person name="Hibbett D.S."/>
        </authorList>
    </citation>
    <scope>NUCLEOTIDE SEQUENCE [LARGE SCALE GENOMIC DNA]</scope>
    <source>
        <strain evidence="2">CBS 109695</strain>
    </source>
</reference>
<evidence type="ECO:0000256" key="1">
    <source>
        <dbReference type="SAM" id="MobiDB-lite"/>
    </source>
</evidence>
<dbReference type="AlphaFoldDB" id="A0A166NPM6"/>
<feature type="compositionally biased region" description="Polar residues" evidence="1">
    <location>
        <begin position="33"/>
        <end position="45"/>
    </location>
</feature>
<gene>
    <name evidence="2" type="ORF">FIBSPDRAFT_856235</name>
</gene>
<accession>A0A166NPM6</accession>
<name>A0A166NPM6_9AGAM</name>
<protein>
    <submittedName>
        <fullName evidence="2">Uncharacterized protein</fullName>
    </submittedName>
</protein>
<dbReference type="EMBL" id="KV417522">
    <property type="protein sequence ID" value="KZP25246.1"/>
    <property type="molecule type" value="Genomic_DNA"/>
</dbReference>
<sequence length="64" mass="6993">MSPQAVRHPPQIPLQIIAGPERENQSPDLMNRTPDTASISSSSGVINMRGHIHQQGHERDARSG</sequence>
<proteinExistence type="predicted"/>